<evidence type="ECO:0000313" key="1">
    <source>
        <dbReference type="EMBL" id="KAJ8453429.1"/>
    </source>
</evidence>
<reference evidence="1" key="1">
    <citation type="submission" date="2022-11" db="EMBL/GenBank/DDBJ databases">
        <title>Genome Sequence of Cubamyces cubensis.</title>
        <authorList>
            <person name="Buettner E."/>
        </authorList>
    </citation>
    <scope>NUCLEOTIDE SEQUENCE</scope>
    <source>
        <strain evidence="1">MPL-01</strain>
    </source>
</reference>
<organism evidence="1 2">
    <name type="scientific">Trametes cubensis</name>
    <dbReference type="NCBI Taxonomy" id="1111947"/>
    <lineage>
        <taxon>Eukaryota</taxon>
        <taxon>Fungi</taxon>
        <taxon>Dikarya</taxon>
        <taxon>Basidiomycota</taxon>
        <taxon>Agaricomycotina</taxon>
        <taxon>Agaricomycetes</taxon>
        <taxon>Polyporales</taxon>
        <taxon>Polyporaceae</taxon>
        <taxon>Trametes</taxon>
    </lineage>
</organism>
<comment type="caution">
    <text evidence="1">The sequence shown here is derived from an EMBL/GenBank/DDBJ whole genome shotgun (WGS) entry which is preliminary data.</text>
</comment>
<dbReference type="EMBL" id="JAPEVG010001343">
    <property type="protein sequence ID" value="KAJ8453429.1"/>
    <property type="molecule type" value="Genomic_DNA"/>
</dbReference>
<dbReference type="InterPro" id="IPR036910">
    <property type="entry name" value="HMG_box_dom_sf"/>
</dbReference>
<evidence type="ECO:0000313" key="2">
    <source>
        <dbReference type="Proteomes" id="UP001215151"/>
    </source>
</evidence>
<sequence length="281" mass="32756">MTETFKNHKPDYFYQLIMQQSRRPTATRKVSKWNTFLSQELTRRNNELPEGVNHKRVSDALIKEIADEWNKMSAEERDIATGERVQELYEQRANRAYGKHKSELRALHSRTNLEILFVATRGSQASYMQPYTFITSHAVEDFMRSSTKSTVPEFSIAMEGFLIGQGSDVRTMAQNSKAQLLRLKHDTAVFIDQKLQECSRRGRIPQMKYVNFHRITEDYGVVLEGWPLKGKFCSPGDLSSRPQLEILLNAWKTGVARFRCLTDDEWEEWRLQRALPRPHPS</sequence>
<dbReference type="Gene3D" id="1.10.30.10">
    <property type="entry name" value="High mobility group box domain"/>
    <property type="match status" value="1"/>
</dbReference>
<name>A0AAD7TG98_9APHY</name>
<dbReference type="Proteomes" id="UP001215151">
    <property type="component" value="Unassembled WGS sequence"/>
</dbReference>
<accession>A0AAD7TG98</accession>
<protein>
    <submittedName>
        <fullName evidence="1">Uncharacterized protein</fullName>
    </submittedName>
</protein>
<dbReference type="AlphaFoldDB" id="A0AAD7TG98"/>
<gene>
    <name evidence="1" type="ORF">ONZ51_g13602</name>
</gene>
<keyword evidence="2" id="KW-1185">Reference proteome</keyword>
<proteinExistence type="predicted"/>